<evidence type="ECO:0000256" key="5">
    <source>
        <dbReference type="ARBA" id="ARBA00022729"/>
    </source>
</evidence>
<evidence type="ECO:0000256" key="13">
    <source>
        <dbReference type="PIRSR" id="PIRSR037090-50"/>
    </source>
</evidence>
<name>A0A6P5TAP4_PRUAV</name>
<keyword evidence="5" id="KW-0732">Signal</keyword>
<dbReference type="SMART" id="SM00079">
    <property type="entry name" value="PBPe"/>
    <property type="match status" value="1"/>
</dbReference>
<evidence type="ECO:0000256" key="12">
    <source>
        <dbReference type="ARBA" id="ARBA00023303"/>
    </source>
</evidence>
<proteinExistence type="inferred from homology"/>
<feature type="disulfide bond" evidence="13">
    <location>
        <begin position="770"/>
        <end position="827"/>
    </location>
</feature>
<dbReference type="Pfam" id="PF10613">
    <property type="entry name" value="Lig_chan-Glu_bd"/>
    <property type="match status" value="1"/>
</dbReference>
<keyword evidence="4 14" id="KW-0812">Transmembrane</keyword>
<dbReference type="InterPro" id="IPR019594">
    <property type="entry name" value="Glu/Gly-bd"/>
</dbReference>
<dbReference type="InterPro" id="IPR001320">
    <property type="entry name" value="Iontro_rcpt_C"/>
</dbReference>
<dbReference type="Gene3D" id="3.40.50.2300">
    <property type="match status" value="4"/>
</dbReference>
<dbReference type="Gene3D" id="3.40.190.10">
    <property type="entry name" value="Periplasmic binding protein-like II"/>
    <property type="match status" value="1"/>
</dbReference>
<dbReference type="CDD" id="cd19990">
    <property type="entry name" value="PBP1_GABAb_receptor_plant"/>
    <property type="match status" value="1"/>
</dbReference>
<dbReference type="InterPro" id="IPR017103">
    <property type="entry name" value="Iontropic_Glu_rcpt_pln"/>
</dbReference>
<dbReference type="GO" id="GO:0016020">
    <property type="term" value="C:membrane"/>
    <property type="evidence" value="ECO:0007669"/>
    <property type="project" value="UniProtKB-SubCell"/>
</dbReference>
<keyword evidence="11" id="KW-1071">Ligand-gated ion channel</keyword>
<evidence type="ECO:0000259" key="15">
    <source>
        <dbReference type="SMART" id="SM00079"/>
    </source>
</evidence>
<dbReference type="Pfam" id="PF01094">
    <property type="entry name" value="ANF_receptor"/>
    <property type="match status" value="2"/>
</dbReference>
<dbReference type="FunFam" id="1.10.287.70:FF:000037">
    <property type="entry name" value="Glutamate receptor"/>
    <property type="match status" value="1"/>
</dbReference>
<protein>
    <submittedName>
        <fullName evidence="17">Glutamate receptor 2.1-like</fullName>
    </submittedName>
</protein>
<dbReference type="SMR" id="A0A6P5TAP4"/>
<dbReference type="InterPro" id="IPR001828">
    <property type="entry name" value="ANF_lig-bd_rcpt"/>
</dbReference>
<reference evidence="17" key="1">
    <citation type="submission" date="2025-08" db="UniProtKB">
        <authorList>
            <consortium name="RefSeq"/>
        </authorList>
    </citation>
    <scope>IDENTIFICATION</scope>
</reference>
<accession>A0A6P5TAP4</accession>
<dbReference type="FunFam" id="3.40.190.10:FF:000217">
    <property type="entry name" value="Glutamate receptor"/>
    <property type="match status" value="1"/>
</dbReference>
<dbReference type="AlphaFoldDB" id="A0A6P5TAP4"/>
<evidence type="ECO:0000256" key="2">
    <source>
        <dbReference type="ARBA" id="ARBA00008685"/>
    </source>
</evidence>
<dbReference type="RefSeq" id="XP_021824177.1">
    <property type="nucleotide sequence ID" value="XM_021968485.1"/>
</dbReference>
<gene>
    <name evidence="17" type="primary">LOC110765372</name>
</gene>
<evidence type="ECO:0000256" key="14">
    <source>
        <dbReference type="SAM" id="Phobius"/>
    </source>
</evidence>
<dbReference type="PANTHER" id="PTHR34836">
    <property type="entry name" value="OS06G0188250 PROTEIN"/>
    <property type="match status" value="1"/>
</dbReference>
<keyword evidence="8 14" id="KW-0472">Membrane</keyword>
<dbReference type="InterPro" id="IPR044440">
    <property type="entry name" value="GABAb_receptor_plant_PBP1"/>
</dbReference>
<dbReference type="GeneID" id="110765372"/>
<dbReference type="InterPro" id="IPR028082">
    <property type="entry name" value="Peripla_BP_I"/>
</dbReference>
<dbReference type="Pfam" id="PF00060">
    <property type="entry name" value="Lig_chan"/>
    <property type="match status" value="1"/>
</dbReference>
<sequence>MANKNMRYHLIFFIIIFLDLISLYGKSLTIEEKRTTIASKQMVRIGVILDLDSPIGKMARSYMSMALSDFYARNATYRTKLTLSVKNSSKDAVAAASAALELMNNEEVQAIIGPQTSNQAKFVINLGEKAQIPIISFSATSPSLTQTQSRLFIRTGLDDSSQVKAITSIVKAYGWREVVLIYEDTEYGNGLIPYITDTFEQIDTRVPYRSVMSPSSSPYQILKELTKLMGMETRVFLVHMTASLGSKVFVHAKEAGMMSKGYAWITTAELSTLLHPEMEEAKVTGSMEGVLGVRPYVPTSKDLEDFKLRWKRRKLPNIGKTMQSSSEINLFGLWAYDTIWALAKAVELVGLEVNYSSDVLKHKTNSKNTDEMFGITVSKAGPRLLQALLRTSFQGLSGKFQLINGHLQPAPYEIINVVRKNETVIRCCWAPNEEAFHDLVQISNAPKPIWPGNTSTPPKGWVIPVTGKKLRIGIPVSSSFKDFVNIDWSRHTNEPKISGFSIDVFREVLKRMPFAVLYEFIPYMNSSTKEAAGTYDELLYQIKLKKFDAVVGDTTIVGNRTSYVDFTLPYFESSVWMVVKVKDNERKNIWIFLKPLSWDLWLTSAGAFIFTGIVVWILEHRINTEFGDGSRKQQLATTLWFSFSTLVFAHKEKVVSNWTRFVLIIWIFVVLILTQSYTASLASLLTVDKLQPAVDDVNALRQTGAYVGYEKNSFVKDLLISQLNFEKKKLKAYSSPEEFHHALSNGSKNGGVDAIFDESPYVKLFLSKYCSRYIVVGPTYRTDGFGFAFPLGSPLVAYISRAILNVTQNYRIMDAMQHKYFPYETKCQDPSSTFSFDNRSLNVYSFGGLFIITGVISISSCLIYMVHFLYNHWPALSSLHPEASALSKIAKHITFNRKDSSVLAIEQTNQATHVNSVSVTEARGDDASPYDRNNLLSHAVSFDQGISDNKCQLQNTVDSSVKNSSDDIVAAASAALDLIKNEEVQAIIGPQTLTQAKFVINLGQSAQIPVLSFSATSPSLSSTQNRFFIRTALDDCSQVKAITSIVEPYGWREVVVIYEDTE</sequence>
<evidence type="ECO:0000256" key="9">
    <source>
        <dbReference type="ARBA" id="ARBA00023170"/>
    </source>
</evidence>
<feature type="transmembrane region" description="Helical" evidence="14">
    <location>
        <begin position="596"/>
        <end position="618"/>
    </location>
</feature>
<evidence type="ECO:0000313" key="16">
    <source>
        <dbReference type="Proteomes" id="UP000515124"/>
    </source>
</evidence>
<evidence type="ECO:0000256" key="7">
    <source>
        <dbReference type="ARBA" id="ARBA00023065"/>
    </source>
</evidence>
<keyword evidence="6 14" id="KW-1133">Transmembrane helix</keyword>
<dbReference type="GO" id="GO:0015276">
    <property type="term" value="F:ligand-gated monoatomic ion channel activity"/>
    <property type="evidence" value="ECO:0007669"/>
    <property type="project" value="InterPro"/>
</dbReference>
<evidence type="ECO:0000256" key="10">
    <source>
        <dbReference type="ARBA" id="ARBA00023180"/>
    </source>
</evidence>
<keyword evidence="12" id="KW-0407">Ion channel</keyword>
<evidence type="ECO:0000256" key="8">
    <source>
        <dbReference type="ARBA" id="ARBA00023136"/>
    </source>
</evidence>
<keyword evidence="13" id="KW-1015">Disulfide bond</keyword>
<keyword evidence="9" id="KW-0675">Receptor</keyword>
<evidence type="ECO:0000256" key="11">
    <source>
        <dbReference type="ARBA" id="ARBA00023286"/>
    </source>
</evidence>
<keyword evidence="16" id="KW-1185">Reference proteome</keyword>
<evidence type="ECO:0000256" key="1">
    <source>
        <dbReference type="ARBA" id="ARBA00004141"/>
    </source>
</evidence>
<dbReference type="FunFam" id="3.40.190.10:FF:000291">
    <property type="entry name" value="Glutamate receptor"/>
    <property type="match status" value="1"/>
</dbReference>
<dbReference type="PIRSF" id="PIRSF037090">
    <property type="entry name" value="Iontro_Glu-like_rcpt_pln"/>
    <property type="match status" value="1"/>
</dbReference>
<keyword evidence="7" id="KW-0406">Ion transport</keyword>
<dbReference type="InterPro" id="IPR015683">
    <property type="entry name" value="Ionotropic_Glu_rcpt"/>
</dbReference>
<dbReference type="FunFam" id="3.40.50.2300:FF:000081">
    <property type="entry name" value="Glutamate receptor"/>
    <property type="match status" value="1"/>
</dbReference>
<keyword evidence="3" id="KW-0813">Transport</keyword>
<dbReference type="CDD" id="cd13686">
    <property type="entry name" value="GluR_Plant"/>
    <property type="match status" value="1"/>
</dbReference>
<feature type="domain" description="Ionotropic glutamate receptor C-terminal" evidence="15">
    <location>
        <begin position="469"/>
        <end position="823"/>
    </location>
</feature>
<evidence type="ECO:0000313" key="17">
    <source>
        <dbReference type="RefSeq" id="XP_021824177.1"/>
    </source>
</evidence>
<dbReference type="KEGG" id="pavi:110765372"/>
<feature type="transmembrane region" description="Helical" evidence="14">
    <location>
        <begin position="6"/>
        <end position="25"/>
    </location>
</feature>
<comment type="subcellular location">
    <subcellularLocation>
        <location evidence="1">Membrane</location>
        <topology evidence="1">Multi-pass membrane protein</topology>
    </subcellularLocation>
</comment>
<dbReference type="Proteomes" id="UP000515124">
    <property type="component" value="Unplaced"/>
</dbReference>
<evidence type="ECO:0000256" key="3">
    <source>
        <dbReference type="ARBA" id="ARBA00022448"/>
    </source>
</evidence>
<organism evidence="16 17">
    <name type="scientific">Prunus avium</name>
    <name type="common">Cherry</name>
    <name type="synonym">Cerasus avium</name>
    <dbReference type="NCBI Taxonomy" id="42229"/>
    <lineage>
        <taxon>Eukaryota</taxon>
        <taxon>Viridiplantae</taxon>
        <taxon>Streptophyta</taxon>
        <taxon>Embryophyta</taxon>
        <taxon>Tracheophyta</taxon>
        <taxon>Spermatophyta</taxon>
        <taxon>Magnoliopsida</taxon>
        <taxon>eudicotyledons</taxon>
        <taxon>Gunneridae</taxon>
        <taxon>Pentapetalae</taxon>
        <taxon>rosids</taxon>
        <taxon>fabids</taxon>
        <taxon>Rosales</taxon>
        <taxon>Rosaceae</taxon>
        <taxon>Amygdaloideae</taxon>
        <taxon>Amygdaleae</taxon>
        <taxon>Prunus</taxon>
    </lineage>
</organism>
<comment type="similarity">
    <text evidence="2">Belongs to the glutamate-gated ion channel (TC 1.A.10.1) family.</text>
</comment>
<feature type="transmembrane region" description="Helical" evidence="14">
    <location>
        <begin position="843"/>
        <end position="870"/>
    </location>
</feature>
<feature type="transmembrane region" description="Helical" evidence="14">
    <location>
        <begin position="661"/>
        <end position="685"/>
    </location>
</feature>
<dbReference type="Gene3D" id="1.10.287.70">
    <property type="match status" value="1"/>
</dbReference>
<dbReference type="SUPFAM" id="SSF53822">
    <property type="entry name" value="Periplasmic binding protein-like I"/>
    <property type="match status" value="2"/>
</dbReference>
<dbReference type="SUPFAM" id="SSF53850">
    <property type="entry name" value="Periplasmic binding protein-like II"/>
    <property type="match status" value="1"/>
</dbReference>
<evidence type="ECO:0000256" key="6">
    <source>
        <dbReference type="ARBA" id="ARBA00022989"/>
    </source>
</evidence>
<keyword evidence="10" id="KW-0325">Glycoprotein</keyword>
<evidence type="ECO:0000256" key="4">
    <source>
        <dbReference type="ARBA" id="ARBA00022692"/>
    </source>
</evidence>
<dbReference type="PANTHER" id="PTHR34836:SF7">
    <property type="entry name" value="RECEPTOR LIGAND BINDING REGION DOMAIN-CONTAINING PROTEIN"/>
    <property type="match status" value="1"/>
</dbReference>